<evidence type="ECO:0000256" key="1">
    <source>
        <dbReference type="SAM" id="Phobius"/>
    </source>
</evidence>
<evidence type="ECO:0000313" key="2">
    <source>
        <dbReference type="EMBL" id="MPN54088.1"/>
    </source>
</evidence>
<protein>
    <submittedName>
        <fullName evidence="2">Uncharacterized protein</fullName>
    </submittedName>
</protein>
<name>A0A645IRT9_9ZZZZ</name>
<feature type="transmembrane region" description="Helical" evidence="1">
    <location>
        <begin position="6"/>
        <end position="22"/>
    </location>
</feature>
<gene>
    <name evidence="2" type="ORF">SDC9_201757</name>
</gene>
<keyword evidence="1" id="KW-0472">Membrane</keyword>
<dbReference type="EMBL" id="VSSQ01121964">
    <property type="protein sequence ID" value="MPN54088.1"/>
    <property type="molecule type" value="Genomic_DNA"/>
</dbReference>
<feature type="transmembrane region" description="Helical" evidence="1">
    <location>
        <begin position="27"/>
        <end position="46"/>
    </location>
</feature>
<proteinExistence type="predicted"/>
<dbReference type="AlphaFoldDB" id="A0A645IRT9"/>
<comment type="caution">
    <text evidence="2">The sequence shown here is derived from an EMBL/GenBank/DDBJ whole genome shotgun (WGS) entry which is preliminary data.</text>
</comment>
<organism evidence="2">
    <name type="scientific">bioreactor metagenome</name>
    <dbReference type="NCBI Taxonomy" id="1076179"/>
    <lineage>
        <taxon>unclassified sequences</taxon>
        <taxon>metagenomes</taxon>
        <taxon>ecological metagenomes</taxon>
    </lineage>
</organism>
<sequence>MYINCVAIYLAVLLIVSFFKQIKKILFLLMIVLTGLAVILDNFWGVDIYEYQYNSPSQTTTLVIEESAFLLGSTVTAYEKKNGIFKKKIPEVIFNIDDGFTPFKHGMFRLNWISDKEVDITYYTNLGDRWKSEKVVFK</sequence>
<keyword evidence="1" id="KW-1133">Transmembrane helix</keyword>
<accession>A0A645IRT9</accession>
<reference evidence="2" key="1">
    <citation type="submission" date="2019-08" db="EMBL/GenBank/DDBJ databases">
        <authorList>
            <person name="Kucharzyk K."/>
            <person name="Murdoch R.W."/>
            <person name="Higgins S."/>
            <person name="Loffler F."/>
        </authorList>
    </citation>
    <scope>NUCLEOTIDE SEQUENCE</scope>
</reference>
<keyword evidence="1" id="KW-0812">Transmembrane</keyword>